<sequence>MFSFLQSQDRTGMLEGGRNERGLGFKKVATLAAALVLSANVSAQETKRVSAYWADWEYWADSSFTHDNVDFSKLTHVQYAFAWNDEEGTIYFTDPYVFYGMGAQSFSGGAGNGPVKCSPPFWHPYSQYDASKQDAVCQSWNDHESGFVKSVHDDGAKAILSVGGWTLSHKVSEMMESASTRAAFIENAVTLLTDWDFDGLDLDFEYPGYAANGGRSIDKENFTTLLKELRARFDEVEAETGKRLELTAAVACGPSIAQEGYDFAEVGATLDYVNLMTYDFGGDWDSVAQHTSPLYPYAGQVNEGFDADSCRNMWMTEGNIPSEKIILGMSHYGRSVAGATSIGEAASGQDVAHWGSDTETRYYQIVEKMQSDASFQTAYDPEAVTHYGWFPDGGFISFEDTTSIAERSRYVVEQDLGGVMIWQLRGGMLRENNQYQYPLLDAALEVFGQGGSSSGDNGNGDTGSTGDTGDTGNTGDTGDTGGTGDTGDTGNSGNTGNTGDTGDSDSTGSSACEAFEQPYAGDPGYAVGDVVVFEGVAYESTHAPNWWSPSAAPSLWSETTCQTSGGDSGNDSGTGSDDNSGTDNGSGDNTDNGSGDNTDGNSDGNNGDEGSADSCPAFQQPYAGDAGYEVGDKVTFEGQVYVSTFGPNWWSPTAAPQYWEASSCQ</sequence>
<dbReference type="SMART" id="SM00495">
    <property type="entry name" value="ChtBD3"/>
    <property type="match status" value="2"/>
</dbReference>
<dbReference type="RefSeq" id="WP_252083726.1">
    <property type="nucleotide sequence ID" value="NZ_CP092418.1"/>
</dbReference>
<comment type="catalytic activity">
    <reaction evidence="1">
        <text>Random endo-hydrolysis of N-acetyl-beta-D-glucosaminide (1-&gt;4)-beta-linkages in chitin and chitodextrins.</text>
        <dbReference type="EC" id="3.2.1.14"/>
    </reaction>
</comment>
<evidence type="ECO:0000256" key="3">
    <source>
        <dbReference type="ARBA" id="ARBA00022801"/>
    </source>
</evidence>
<dbReference type="GO" id="GO:0016787">
    <property type="term" value="F:hydrolase activity"/>
    <property type="evidence" value="ECO:0007669"/>
    <property type="project" value="UniProtKB-KW"/>
</dbReference>
<dbReference type="EMBL" id="CP092418">
    <property type="protein sequence ID" value="USD21328.1"/>
    <property type="molecule type" value="Genomic_DNA"/>
</dbReference>
<evidence type="ECO:0000256" key="5">
    <source>
        <dbReference type="RuleBase" id="RU000489"/>
    </source>
</evidence>
<accession>A0ABY4VAM1</accession>
<dbReference type="EC" id="3.2.1.14" evidence="2"/>
<dbReference type="PANTHER" id="PTHR11177">
    <property type="entry name" value="CHITINASE"/>
    <property type="match status" value="1"/>
</dbReference>
<evidence type="ECO:0000313" key="9">
    <source>
        <dbReference type="Proteomes" id="UP001055658"/>
    </source>
</evidence>
<dbReference type="SMART" id="SM00636">
    <property type="entry name" value="Glyco_18"/>
    <property type="match status" value="1"/>
</dbReference>
<feature type="domain" description="GH18" evidence="7">
    <location>
        <begin position="47"/>
        <end position="450"/>
    </location>
</feature>
<dbReference type="InterPro" id="IPR017853">
    <property type="entry name" value="GH"/>
</dbReference>
<gene>
    <name evidence="8" type="ORF">MJO52_20055</name>
</gene>
<dbReference type="Gene3D" id="3.20.20.80">
    <property type="entry name" value="Glycosidases"/>
    <property type="match status" value="1"/>
</dbReference>
<proteinExistence type="predicted"/>
<dbReference type="InterPro" id="IPR003610">
    <property type="entry name" value="CBM5/12"/>
</dbReference>
<keyword evidence="4 5" id="KW-0326">Glycosidase</keyword>
<dbReference type="SUPFAM" id="SSF51445">
    <property type="entry name" value="(Trans)glycosidases"/>
    <property type="match status" value="1"/>
</dbReference>
<keyword evidence="9" id="KW-1185">Reference proteome</keyword>
<dbReference type="Pfam" id="PF02839">
    <property type="entry name" value="CBM_5_12"/>
    <property type="match status" value="1"/>
</dbReference>
<feature type="compositionally biased region" description="Low complexity" evidence="6">
    <location>
        <begin position="464"/>
        <end position="477"/>
    </location>
</feature>
<dbReference type="InterPro" id="IPR011583">
    <property type="entry name" value="Chitinase_II/V-like_cat"/>
</dbReference>
<reference evidence="8" key="1">
    <citation type="submission" date="2022-02" db="EMBL/GenBank/DDBJ databases">
        <title>Coral-associated bacteria.</title>
        <authorList>
            <person name="Tang K."/>
            <person name="Wang X."/>
        </authorList>
    </citation>
    <scope>NUCLEOTIDE SEQUENCE</scope>
    <source>
        <strain evidence="8">SCSIO 43006</strain>
    </source>
</reference>
<dbReference type="Proteomes" id="UP001055658">
    <property type="component" value="Chromosome"/>
</dbReference>
<feature type="region of interest" description="Disordered" evidence="6">
    <location>
        <begin position="556"/>
        <end position="624"/>
    </location>
</feature>
<feature type="region of interest" description="Disordered" evidence="6">
    <location>
        <begin position="450"/>
        <end position="515"/>
    </location>
</feature>
<evidence type="ECO:0000256" key="2">
    <source>
        <dbReference type="ARBA" id="ARBA00012729"/>
    </source>
</evidence>
<organism evidence="8 9">
    <name type="scientific">Microbulbifer variabilis</name>
    <dbReference type="NCBI Taxonomy" id="266805"/>
    <lineage>
        <taxon>Bacteria</taxon>
        <taxon>Pseudomonadati</taxon>
        <taxon>Pseudomonadota</taxon>
        <taxon>Gammaproteobacteria</taxon>
        <taxon>Cellvibrionales</taxon>
        <taxon>Microbulbiferaceae</taxon>
        <taxon>Microbulbifer</taxon>
    </lineage>
</organism>
<keyword evidence="3 5" id="KW-0378">Hydrolase</keyword>
<evidence type="ECO:0000256" key="1">
    <source>
        <dbReference type="ARBA" id="ARBA00000822"/>
    </source>
</evidence>
<dbReference type="Pfam" id="PF00704">
    <property type="entry name" value="Glyco_hydro_18"/>
    <property type="match status" value="1"/>
</dbReference>
<dbReference type="PROSITE" id="PS01095">
    <property type="entry name" value="GH18_1"/>
    <property type="match status" value="1"/>
</dbReference>
<feature type="compositionally biased region" description="Gly residues" evidence="6">
    <location>
        <begin position="450"/>
        <end position="463"/>
    </location>
</feature>
<evidence type="ECO:0000256" key="4">
    <source>
        <dbReference type="ARBA" id="ARBA00023295"/>
    </source>
</evidence>
<evidence type="ECO:0000256" key="6">
    <source>
        <dbReference type="SAM" id="MobiDB-lite"/>
    </source>
</evidence>
<dbReference type="PANTHER" id="PTHR11177:SF317">
    <property type="entry name" value="CHITINASE 12-RELATED"/>
    <property type="match status" value="1"/>
</dbReference>
<dbReference type="InterPro" id="IPR050314">
    <property type="entry name" value="Glycosyl_Hydrlase_18"/>
</dbReference>
<evidence type="ECO:0000259" key="7">
    <source>
        <dbReference type="PROSITE" id="PS51910"/>
    </source>
</evidence>
<dbReference type="InterPro" id="IPR001579">
    <property type="entry name" value="Glyco_hydro_18_chit_AS"/>
</dbReference>
<protein>
    <recommendedName>
        <fullName evidence="2">chitinase</fullName>
        <ecNumber evidence="2">3.2.1.14</ecNumber>
    </recommendedName>
</protein>
<feature type="compositionally biased region" description="Low complexity" evidence="6">
    <location>
        <begin position="556"/>
        <end position="609"/>
    </location>
</feature>
<evidence type="ECO:0000313" key="8">
    <source>
        <dbReference type="EMBL" id="USD21328.1"/>
    </source>
</evidence>
<feature type="compositionally biased region" description="Low complexity" evidence="6">
    <location>
        <begin position="488"/>
        <end position="510"/>
    </location>
</feature>
<feature type="compositionally biased region" description="Gly residues" evidence="6">
    <location>
        <begin position="478"/>
        <end position="487"/>
    </location>
</feature>
<dbReference type="InterPro" id="IPR001223">
    <property type="entry name" value="Glyco_hydro18_cat"/>
</dbReference>
<dbReference type="PROSITE" id="PS51910">
    <property type="entry name" value="GH18_2"/>
    <property type="match status" value="1"/>
</dbReference>
<name>A0ABY4VAM1_9GAMM</name>